<dbReference type="Proteomes" id="UP000188637">
    <property type="component" value="Unassembled WGS sequence"/>
</dbReference>
<name>A0ACC8XI62_9FIRM</name>
<protein>
    <submittedName>
        <fullName evidence="1">Uncharacterized protein</fullName>
    </submittedName>
</protein>
<reference evidence="1" key="1">
    <citation type="submission" date="2016-08" db="EMBL/GenBank/DDBJ databases">
        <authorList>
            <person name="Ngugi D.K."/>
            <person name="Miyake S."/>
            <person name="Stingl U."/>
        </authorList>
    </citation>
    <scope>NUCLEOTIDE SEQUENCE</scope>
    <source>
        <strain evidence="1">SCG-D08WGA-EpuloA1</strain>
    </source>
</reference>
<dbReference type="EMBL" id="LJHD01000112">
    <property type="protein sequence ID" value="ONI44317.1"/>
    <property type="molecule type" value="Genomic_DNA"/>
</dbReference>
<evidence type="ECO:0000313" key="1">
    <source>
        <dbReference type="EMBL" id="ONI44317.1"/>
    </source>
</evidence>
<organism evidence="1 2">
    <name type="scientific">Candidatus Epulonipiscium fishelsonii</name>
    <dbReference type="NCBI Taxonomy" id="77094"/>
    <lineage>
        <taxon>Bacteria</taxon>
        <taxon>Bacillati</taxon>
        <taxon>Bacillota</taxon>
        <taxon>Clostridia</taxon>
        <taxon>Lachnospirales</taxon>
        <taxon>Lachnospiraceae</taxon>
        <taxon>Candidatus Epulonipiscium</taxon>
    </lineage>
</organism>
<accession>A0ACC8XI62</accession>
<evidence type="ECO:0000313" key="2">
    <source>
        <dbReference type="Proteomes" id="UP000188637"/>
    </source>
</evidence>
<gene>
    <name evidence="1" type="ORF">AN640_00145</name>
</gene>
<comment type="caution">
    <text evidence="1">The sequence shown here is derived from an EMBL/GenBank/DDBJ whole genome shotgun (WGS) entry which is preliminary data.</text>
</comment>
<keyword evidence="2" id="KW-1185">Reference proteome</keyword>
<sequence length="73" mass="7743">MKRALILTLGIISAMSFVGCAAGYDSTTDGYGVDYYDGYGDEYYETYNGYTNGYGVDGTYIGPGVGNGTGLNY</sequence>
<proteinExistence type="predicted"/>